<proteinExistence type="predicted"/>
<evidence type="ECO:0000313" key="2">
    <source>
        <dbReference type="Proteomes" id="UP000054007"/>
    </source>
</evidence>
<dbReference type="EMBL" id="KN880572">
    <property type="protein sequence ID" value="KIY65915.1"/>
    <property type="molecule type" value="Genomic_DNA"/>
</dbReference>
<keyword evidence="2" id="KW-1185">Reference proteome</keyword>
<dbReference type="Proteomes" id="UP000054007">
    <property type="component" value="Unassembled WGS sequence"/>
</dbReference>
<accession>A0A0D7B6R3</accession>
<evidence type="ECO:0000313" key="1">
    <source>
        <dbReference type="EMBL" id="KIY65915.1"/>
    </source>
</evidence>
<dbReference type="AlphaFoldDB" id="A0A0D7B6R3"/>
<organism evidence="1 2">
    <name type="scientific">Cylindrobasidium torrendii FP15055 ss-10</name>
    <dbReference type="NCBI Taxonomy" id="1314674"/>
    <lineage>
        <taxon>Eukaryota</taxon>
        <taxon>Fungi</taxon>
        <taxon>Dikarya</taxon>
        <taxon>Basidiomycota</taxon>
        <taxon>Agaricomycotina</taxon>
        <taxon>Agaricomycetes</taxon>
        <taxon>Agaricomycetidae</taxon>
        <taxon>Agaricales</taxon>
        <taxon>Marasmiineae</taxon>
        <taxon>Physalacriaceae</taxon>
        <taxon>Cylindrobasidium</taxon>
    </lineage>
</organism>
<sequence>MIGVSVSGGLAHGCGRLPSHFRKQTTSKSCSLLPLAAMFFPSLSSAKLLCGAQAIRQRTEMATGRRLEFSTLNTAGVPLRLHREVTKEDAVHGTVEKTKFVTGVLSSGRAASSLPLAAASKTRDDGEERTFLEFNQRPVCSIAYLYSGVLGCE</sequence>
<protein>
    <submittedName>
        <fullName evidence="1">Uncharacterized protein</fullName>
    </submittedName>
</protein>
<name>A0A0D7B6R3_9AGAR</name>
<gene>
    <name evidence="1" type="ORF">CYLTODRAFT_464663</name>
</gene>
<reference evidence="1 2" key="1">
    <citation type="journal article" date="2015" name="Fungal Genet. Biol.">
        <title>Evolution of novel wood decay mechanisms in Agaricales revealed by the genome sequences of Fistulina hepatica and Cylindrobasidium torrendii.</title>
        <authorList>
            <person name="Floudas D."/>
            <person name="Held B.W."/>
            <person name="Riley R."/>
            <person name="Nagy L.G."/>
            <person name="Koehler G."/>
            <person name="Ransdell A.S."/>
            <person name="Younus H."/>
            <person name="Chow J."/>
            <person name="Chiniquy J."/>
            <person name="Lipzen A."/>
            <person name="Tritt A."/>
            <person name="Sun H."/>
            <person name="Haridas S."/>
            <person name="LaButti K."/>
            <person name="Ohm R.A."/>
            <person name="Kues U."/>
            <person name="Blanchette R.A."/>
            <person name="Grigoriev I.V."/>
            <person name="Minto R.E."/>
            <person name="Hibbett D.S."/>
        </authorList>
    </citation>
    <scope>NUCLEOTIDE SEQUENCE [LARGE SCALE GENOMIC DNA]</scope>
    <source>
        <strain evidence="1 2">FP15055 ss-10</strain>
    </source>
</reference>